<reference evidence="2 4" key="1">
    <citation type="submission" date="2016-01" db="EMBL/GenBank/DDBJ databases">
        <title>Characterization of the Clostridium difficile lineages that are prevalent in Hong Kong and China.</title>
        <authorList>
            <person name="Kwok J.S.-L."/>
            <person name="Lam W.-Y."/>
            <person name="Ip M."/>
            <person name="Chan T.-F."/>
            <person name="Hawkey P.M."/>
            <person name="Tsui S.K.-W."/>
        </authorList>
    </citation>
    <scope>NUCLEOTIDE SEQUENCE [LARGE SCALE GENOMIC DNA]</scope>
    <source>
        <strain evidence="2 4">300064</strain>
    </source>
</reference>
<dbReference type="KEGG" id="cbut:ATN24_07950"/>
<dbReference type="EMBL" id="LRDH01000118">
    <property type="protein sequence ID" value="PPV13595.1"/>
    <property type="molecule type" value="Genomic_DNA"/>
</dbReference>
<evidence type="ECO:0000313" key="5">
    <source>
        <dbReference type="Proteomes" id="UP000515243"/>
    </source>
</evidence>
<dbReference type="GO" id="GO:0016301">
    <property type="term" value="F:kinase activity"/>
    <property type="evidence" value="ECO:0007669"/>
    <property type="project" value="UniProtKB-KW"/>
</dbReference>
<dbReference type="InterPro" id="IPR049739">
    <property type="entry name" value="YraL-like"/>
</dbReference>
<organism evidence="2 4">
    <name type="scientific">Clostridium butyricum</name>
    <dbReference type="NCBI Taxonomy" id="1492"/>
    <lineage>
        <taxon>Bacteria</taxon>
        <taxon>Bacillati</taxon>
        <taxon>Bacillota</taxon>
        <taxon>Clostridia</taxon>
        <taxon>Eubacteriales</taxon>
        <taxon>Clostridiaceae</taxon>
        <taxon>Clostridium</taxon>
    </lineage>
</organism>
<dbReference type="PANTHER" id="PTHR37812:SF1">
    <property type="entry name" value="MU-LIKE PROPHAGE FLUMU PROTEIN C"/>
    <property type="match status" value="1"/>
</dbReference>
<dbReference type="InterPro" id="IPR009057">
    <property type="entry name" value="Homeodomain-like_sf"/>
</dbReference>
<dbReference type="RefSeq" id="WP_003415517.1">
    <property type="nucleotide sequence ID" value="NZ_AP019716.1"/>
</dbReference>
<evidence type="ECO:0000313" key="3">
    <source>
        <dbReference type="EMBL" id="QMW90529.1"/>
    </source>
</evidence>
<sequence>MSYKKAEHILPLEIIELIQNYVDGECIYIPRKKNQRKEWGNTTNIRQELEDRNDKIYVDYKNGLKTSQLAEKYFLSEKSIQRIIGKKKIVG</sequence>
<keyword evidence="2" id="KW-0808">Transferase</keyword>
<dbReference type="GeneID" id="92943704"/>
<dbReference type="OrthoDB" id="9800398at2"/>
<dbReference type="NCBIfam" id="NF040785">
    <property type="entry name" value="CD3324_fam"/>
    <property type="match status" value="1"/>
</dbReference>
<reference evidence="3 5" key="2">
    <citation type="submission" date="2019-05" db="EMBL/GenBank/DDBJ databases">
        <authorList>
            <person name="Schori C."/>
            <person name="Ahrens C."/>
        </authorList>
    </citation>
    <scope>NUCLEOTIDE SEQUENCE [LARGE SCALE GENOMIC DNA]</scope>
    <source>
        <strain evidence="3 5">DSM 10702</strain>
    </source>
</reference>
<dbReference type="InterPro" id="IPR014875">
    <property type="entry name" value="Mor_transcription_activator"/>
</dbReference>
<dbReference type="SUPFAM" id="SSF46689">
    <property type="entry name" value="Homeodomain-like"/>
    <property type="match status" value="1"/>
</dbReference>
<dbReference type="PANTHER" id="PTHR37812">
    <property type="entry name" value="MU-LIKE PROPHAGE FLUMU PROTEIN C"/>
    <property type="match status" value="1"/>
</dbReference>
<name>A0A2S7F8G9_CLOBU</name>
<dbReference type="Proteomes" id="UP000238081">
    <property type="component" value="Unassembled WGS sequence"/>
</dbReference>
<gene>
    <name evidence="2" type="ORF">AWN73_03415</name>
    <name evidence="3" type="ORF">FF104_06030</name>
</gene>
<protein>
    <submittedName>
        <fullName evidence="2">Histidine kinase</fullName>
    </submittedName>
</protein>
<dbReference type="AlphaFoldDB" id="A0A2S7F8G9"/>
<evidence type="ECO:0000313" key="2">
    <source>
        <dbReference type="EMBL" id="PPV13595.1"/>
    </source>
</evidence>
<dbReference type="InterPro" id="IPR052411">
    <property type="entry name" value="c-mor_Regulatory_Protein"/>
</dbReference>
<keyword evidence="2" id="KW-0418">Kinase</keyword>
<proteinExistence type="predicted"/>
<dbReference type="Gene3D" id="1.10.10.60">
    <property type="entry name" value="Homeodomain-like"/>
    <property type="match status" value="1"/>
</dbReference>
<evidence type="ECO:0000313" key="4">
    <source>
        <dbReference type="Proteomes" id="UP000238081"/>
    </source>
</evidence>
<dbReference type="EMBL" id="CP040626">
    <property type="protein sequence ID" value="QMW90529.1"/>
    <property type="molecule type" value="Genomic_DNA"/>
</dbReference>
<accession>A0A2S7F8G9</accession>
<dbReference type="Pfam" id="PF08765">
    <property type="entry name" value="Mor"/>
    <property type="match status" value="1"/>
</dbReference>
<evidence type="ECO:0000259" key="1">
    <source>
        <dbReference type="Pfam" id="PF08765"/>
    </source>
</evidence>
<dbReference type="Proteomes" id="UP000515243">
    <property type="component" value="Chromosome 1"/>
</dbReference>
<feature type="domain" description="Mor transcription activator" evidence="1">
    <location>
        <begin position="13"/>
        <end position="86"/>
    </location>
</feature>